<proteinExistence type="predicted"/>
<reference evidence="2 3" key="2">
    <citation type="journal article" date="2021" name="Mar. Drugs">
        <title>A New Micromonospora Strain with Antibiotic Activity Isolated from the Microbiome of a Mid-Atlantic Deep-Sea Sponge.</title>
        <authorList>
            <person name="Back C.R."/>
            <person name="Stennett H.L."/>
            <person name="Williams S.E."/>
            <person name="Wang L."/>
            <person name="Ojeda Gomez J."/>
            <person name="Abdulle O.M."/>
            <person name="Duffy T."/>
            <person name="Neal C."/>
            <person name="Mantell J."/>
            <person name="Jepson M.A."/>
            <person name="Hendry K.R."/>
            <person name="Powell D."/>
            <person name="Stach J.E.M."/>
            <person name="Essex-Lopresti A.E."/>
            <person name="Willis C.L."/>
            <person name="Curnow P."/>
            <person name="Race P.R."/>
        </authorList>
    </citation>
    <scope>NUCLEOTIDE SEQUENCE [LARGE SCALE GENOMIC DNA]</scope>
    <source>
        <strain evidence="2 3">28ISP2-46</strain>
    </source>
</reference>
<accession>A0AAF0P4W1</accession>
<protein>
    <submittedName>
        <fullName evidence="2">Uncharacterized protein</fullName>
    </submittedName>
</protein>
<dbReference type="AlphaFoldDB" id="A0AAF0P4W1"/>
<evidence type="ECO:0000313" key="2">
    <source>
        <dbReference type="EMBL" id="WMF04547.1"/>
    </source>
</evidence>
<name>A0AAF0P4W1_9ACTN</name>
<dbReference type="KEGG" id="mfeu:H1D33_30215"/>
<feature type="compositionally biased region" description="Low complexity" evidence="1">
    <location>
        <begin position="50"/>
        <end position="64"/>
    </location>
</feature>
<dbReference type="RefSeq" id="WP_307755439.1">
    <property type="nucleotide sequence ID" value="NZ_CP059322.2"/>
</dbReference>
<dbReference type="Proteomes" id="UP000510844">
    <property type="component" value="Chromosome"/>
</dbReference>
<organism evidence="2 3">
    <name type="scientific">Micromonospora robiginosa</name>
    <dbReference type="NCBI Taxonomy" id="2749844"/>
    <lineage>
        <taxon>Bacteria</taxon>
        <taxon>Bacillati</taxon>
        <taxon>Actinomycetota</taxon>
        <taxon>Actinomycetes</taxon>
        <taxon>Micromonosporales</taxon>
        <taxon>Micromonosporaceae</taxon>
        <taxon>Micromonospora</taxon>
    </lineage>
</organism>
<feature type="region of interest" description="Disordered" evidence="1">
    <location>
        <begin position="1"/>
        <end position="25"/>
    </location>
</feature>
<evidence type="ECO:0000313" key="3">
    <source>
        <dbReference type="Proteomes" id="UP000510844"/>
    </source>
</evidence>
<gene>
    <name evidence="2" type="ORF">H1D33_30215</name>
</gene>
<feature type="region of interest" description="Disordered" evidence="1">
    <location>
        <begin position="39"/>
        <end position="64"/>
    </location>
</feature>
<feature type="compositionally biased region" description="Polar residues" evidence="1">
    <location>
        <begin position="15"/>
        <end position="25"/>
    </location>
</feature>
<reference evidence="3" key="1">
    <citation type="submission" date="2020-07" db="EMBL/GenBank/DDBJ databases">
        <title>A new Micromonospora strain with potent antibiotic activity isolated from the microbiome of a mid-Atlantic deep-sea sponge.</title>
        <authorList>
            <person name="Back C.R."/>
            <person name="Stennett H.L."/>
            <person name="Williams S.E."/>
            <person name="Wang L."/>
            <person name="Ojeda Gomez J."/>
            <person name="Abdulle O.M."/>
            <person name="Duffy T."/>
            <person name="Hendry K.R."/>
            <person name="Powell D."/>
            <person name="Stach J.E."/>
            <person name="Essex-Lopresti A.E."/>
            <person name="Willis C.L."/>
            <person name="Curnow P."/>
            <person name="Race P.R."/>
        </authorList>
    </citation>
    <scope>NUCLEOTIDE SEQUENCE [LARGE SCALE GENOMIC DNA]</scope>
    <source>
        <strain evidence="3">28ISP2-46</strain>
    </source>
</reference>
<sequence length="64" mass="6199">MVSSTLVVRLPGRSAGTTTDSSIASPWCTSPGEVVTVTPAAPAGPGQLTAPASAAASRAAAHRP</sequence>
<dbReference type="EMBL" id="CP059322">
    <property type="protein sequence ID" value="WMF04547.1"/>
    <property type="molecule type" value="Genomic_DNA"/>
</dbReference>
<keyword evidence="3" id="KW-1185">Reference proteome</keyword>
<evidence type="ECO:0000256" key="1">
    <source>
        <dbReference type="SAM" id="MobiDB-lite"/>
    </source>
</evidence>